<gene>
    <name evidence="1" type="ORF">TEHN7118_1712</name>
</gene>
<evidence type="ECO:0000313" key="1">
    <source>
        <dbReference type="EMBL" id="GBD68906.1"/>
    </source>
</evidence>
<dbReference type="EMBL" id="BDEC01000076">
    <property type="protein sequence ID" value="GBD68906.1"/>
    <property type="molecule type" value="Genomic_DNA"/>
</dbReference>
<organism evidence="1 2">
    <name type="scientific">Tetragenococcus halophilus subsp. halophilus</name>
    <dbReference type="NCBI Taxonomy" id="1513897"/>
    <lineage>
        <taxon>Bacteria</taxon>
        <taxon>Bacillati</taxon>
        <taxon>Bacillota</taxon>
        <taxon>Bacilli</taxon>
        <taxon>Lactobacillales</taxon>
        <taxon>Enterococcaceae</taxon>
        <taxon>Tetragenococcus</taxon>
    </lineage>
</organism>
<evidence type="ECO:0000313" key="2">
    <source>
        <dbReference type="Proteomes" id="UP000236214"/>
    </source>
</evidence>
<keyword evidence="2" id="KW-1185">Reference proteome</keyword>
<dbReference type="AlphaFoldDB" id="A0A2H6CV93"/>
<accession>A0A2H6CV93</accession>
<reference evidence="1 2" key="1">
    <citation type="submission" date="2016-05" db="EMBL/GenBank/DDBJ databases">
        <title>Whole genome sequencing of Tetragenococcus halophilus subsp. halophilus NISL 7118.</title>
        <authorList>
            <person name="Shiwa Y."/>
            <person name="Nishimura I."/>
            <person name="Yoshikawa H."/>
            <person name="Koyama Y."/>
            <person name="Oguma T."/>
        </authorList>
    </citation>
    <scope>NUCLEOTIDE SEQUENCE [LARGE SCALE GENOMIC DNA]</scope>
    <source>
        <strain evidence="1 2">NISL 7118</strain>
    </source>
</reference>
<comment type="caution">
    <text evidence="1">The sequence shown here is derived from an EMBL/GenBank/DDBJ whole genome shotgun (WGS) entry which is preliminary data.</text>
</comment>
<name>A0A2H6CV93_TETHA</name>
<sequence length="65" mass="7292">MSSDIKSNRERAINSTFGPKLNEIRTVKRVTVPSFSKEKANNTHFGPKSSKGESTNSYYDTLLII</sequence>
<protein>
    <submittedName>
        <fullName evidence="1">Uncharacterized protein</fullName>
    </submittedName>
</protein>
<proteinExistence type="predicted"/>
<dbReference type="Proteomes" id="UP000236214">
    <property type="component" value="Unassembled WGS sequence"/>
</dbReference>